<dbReference type="Proteomes" id="UP001157418">
    <property type="component" value="Unassembled WGS sequence"/>
</dbReference>
<gene>
    <name evidence="2" type="ORF">LVIROSA_LOCUS12379</name>
</gene>
<evidence type="ECO:0000313" key="2">
    <source>
        <dbReference type="EMBL" id="CAH1425225.1"/>
    </source>
</evidence>
<protein>
    <submittedName>
        <fullName evidence="2">Uncharacterized protein</fullName>
    </submittedName>
</protein>
<reference evidence="2 3" key="1">
    <citation type="submission" date="2022-01" db="EMBL/GenBank/DDBJ databases">
        <authorList>
            <person name="Xiong W."/>
            <person name="Schranz E."/>
        </authorList>
    </citation>
    <scope>NUCLEOTIDE SEQUENCE [LARGE SCALE GENOMIC DNA]</scope>
</reference>
<accession>A0AAU9MG09</accession>
<proteinExistence type="predicted"/>
<dbReference type="AlphaFoldDB" id="A0AAU9MG09"/>
<feature type="region of interest" description="Disordered" evidence="1">
    <location>
        <begin position="94"/>
        <end position="115"/>
    </location>
</feature>
<evidence type="ECO:0000313" key="3">
    <source>
        <dbReference type="Proteomes" id="UP001157418"/>
    </source>
</evidence>
<name>A0AAU9MG09_9ASTR</name>
<organism evidence="2 3">
    <name type="scientific">Lactuca virosa</name>
    <dbReference type="NCBI Taxonomy" id="75947"/>
    <lineage>
        <taxon>Eukaryota</taxon>
        <taxon>Viridiplantae</taxon>
        <taxon>Streptophyta</taxon>
        <taxon>Embryophyta</taxon>
        <taxon>Tracheophyta</taxon>
        <taxon>Spermatophyta</taxon>
        <taxon>Magnoliopsida</taxon>
        <taxon>eudicotyledons</taxon>
        <taxon>Gunneridae</taxon>
        <taxon>Pentapetalae</taxon>
        <taxon>asterids</taxon>
        <taxon>campanulids</taxon>
        <taxon>Asterales</taxon>
        <taxon>Asteraceae</taxon>
        <taxon>Cichorioideae</taxon>
        <taxon>Cichorieae</taxon>
        <taxon>Lactucinae</taxon>
        <taxon>Lactuca</taxon>
    </lineage>
</organism>
<evidence type="ECO:0000256" key="1">
    <source>
        <dbReference type="SAM" id="MobiDB-lite"/>
    </source>
</evidence>
<sequence>MIGVFLLFTEFEFAKSMMDLNMVDIGHLEDSDTPTIYLTKTSSVEKFYKKGLETCINDLFFMTKGYEGHNCKRQVTKASSSTDFGHLSSLRHHHLLTGIPPPTPSPATTSAGTGR</sequence>
<comment type="caution">
    <text evidence="2">The sequence shown here is derived from an EMBL/GenBank/DDBJ whole genome shotgun (WGS) entry which is preliminary data.</text>
</comment>
<dbReference type="EMBL" id="CAKMRJ010002223">
    <property type="protein sequence ID" value="CAH1425225.1"/>
    <property type="molecule type" value="Genomic_DNA"/>
</dbReference>
<feature type="compositionally biased region" description="Low complexity" evidence="1">
    <location>
        <begin position="106"/>
        <end position="115"/>
    </location>
</feature>
<keyword evidence="3" id="KW-1185">Reference proteome</keyword>